<evidence type="ECO:0000256" key="4">
    <source>
        <dbReference type="PIRSR" id="PIRSR000137-2"/>
    </source>
</evidence>
<dbReference type="EMBL" id="JAWWNJ010000063">
    <property type="protein sequence ID" value="KAK7012866.1"/>
    <property type="molecule type" value="Genomic_DNA"/>
</dbReference>
<sequence>MFSSYPTVGPSAVRDNYDYIIIGGGTAGCVLANRLSQSKGVSVLLVERGGVQDTWISRVPLFSSHFASDGSRSRVTPSVAQAHADNREIEIIGGNCLGGSSRINGMLYTRGMPAEFNGWTKSGKWNYESLEPSFIKSEANLDPHRSVKAYNGMNGEWFHRSHPYLHWNHSEHIIKATSSLGLPYIEDCNSPFQPAHGCAKIHYSIDTGGQRCSTFAAFLPLPLAKRRAEQLHICTNTRVHRIELAHGSKLAKLKAEGVWIQENNSAVPPRLIRARKEIILCAGPIGSPHILLLSGIGPKDHLENCQIPVKKDLQGVGSHLQDHLTVPVQFVVPVSDSLAKIELRPWLILKELFLYIFFGLGLLLSPVLELSVFVQSRLLDEKLKVTSFSKHDLDSTLPQNRPDIEIMPIAWGEVAKHRKGGLCFFTVVLRPTSQGTVRLRSSDLTLPPAINPNYLSTDHDVALHRKAIRFALRLKDQMVEQGYPVAEYTVPDINSDGDIDAYVRARCQSTYHYTSTCRMGAEEGPIAGVVDEELKVHGVDGLRVADSSIFPEILSTHVAAATVAVAERCAALLQS</sequence>
<dbReference type="Proteomes" id="UP001362999">
    <property type="component" value="Unassembled WGS sequence"/>
</dbReference>
<keyword evidence="6" id="KW-0812">Transmembrane</keyword>
<evidence type="ECO:0000313" key="10">
    <source>
        <dbReference type="Proteomes" id="UP001362999"/>
    </source>
</evidence>
<dbReference type="PANTHER" id="PTHR11552:SF219">
    <property type="entry name" value="GLUCOSE-METHANOL-CHOLINE OXIDOREDUCTASE N-TERMINAL DOMAIN-CONTAINING PROTEIN"/>
    <property type="match status" value="1"/>
</dbReference>
<dbReference type="InterPro" id="IPR036188">
    <property type="entry name" value="FAD/NAD-bd_sf"/>
</dbReference>
<dbReference type="GO" id="GO:0016614">
    <property type="term" value="F:oxidoreductase activity, acting on CH-OH group of donors"/>
    <property type="evidence" value="ECO:0007669"/>
    <property type="project" value="InterPro"/>
</dbReference>
<name>A0AAW0AJ62_9AGAR</name>
<keyword evidence="10" id="KW-1185">Reference proteome</keyword>
<dbReference type="AlphaFoldDB" id="A0AAW0AJ62"/>
<accession>A0AAW0AJ62</accession>
<dbReference type="Pfam" id="PF00732">
    <property type="entry name" value="GMC_oxred_N"/>
    <property type="match status" value="1"/>
</dbReference>
<feature type="binding site" evidence="4">
    <location>
        <position position="239"/>
    </location>
    <ligand>
        <name>FAD</name>
        <dbReference type="ChEBI" id="CHEBI:57692"/>
    </ligand>
</feature>
<dbReference type="PROSITE" id="PS00623">
    <property type="entry name" value="GMC_OXRED_1"/>
    <property type="match status" value="1"/>
</dbReference>
<comment type="cofactor">
    <cofactor evidence="1 4">
        <name>FAD</name>
        <dbReference type="ChEBI" id="CHEBI:57692"/>
    </cofactor>
</comment>
<keyword evidence="6" id="KW-0472">Membrane</keyword>
<evidence type="ECO:0000256" key="5">
    <source>
        <dbReference type="RuleBase" id="RU003968"/>
    </source>
</evidence>
<dbReference type="InterPro" id="IPR007867">
    <property type="entry name" value="GMC_OxRtase_C"/>
</dbReference>
<dbReference type="InterPro" id="IPR012132">
    <property type="entry name" value="GMC_OxRdtase"/>
</dbReference>
<keyword evidence="6" id="KW-1133">Transmembrane helix</keyword>
<comment type="caution">
    <text evidence="9">The sequence shown here is derived from an EMBL/GenBank/DDBJ whole genome shotgun (WGS) entry which is preliminary data.</text>
</comment>
<feature type="transmembrane region" description="Helical" evidence="6">
    <location>
        <begin position="352"/>
        <end position="374"/>
    </location>
</feature>
<evidence type="ECO:0000256" key="1">
    <source>
        <dbReference type="ARBA" id="ARBA00001974"/>
    </source>
</evidence>
<dbReference type="SUPFAM" id="SSF54373">
    <property type="entry name" value="FAD-linked reductases, C-terminal domain"/>
    <property type="match status" value="1"/>
</dbReference>
<protein>
    <submittedName>
        <fullName evidence="9">Pyranose dehydrogenase 2</fullName>
    </submittedName>
</protein>
<feature type="active site" description="Proton acceptor" evidence="3">
    <location>
        <position position="557"/>
    </location>
</feature>
<evidence type="ECO:0000256" key="3">
    <source>
        <dbReference type="PIRSR" id="PIRSR000137-1"/>
    </source>
</evidence>
<dbReference type="InterPro" id="IPR000172">
    <property type="entry name" value="GMC_OxRdtase_N"/>
</dbReference>
<dbReference type="Pfam" id="PF05199">
    <property type="entry name" value="GMC_oxred_C"/>
    <property type="match status" value="1"/>
</dbReference>
<organism evidence="9 10">
    <name type="scientific">Favolaschia claudopus</name>
    <dbReference type="NCBI Taxonomy" id="2862362"/>
    <lineage>
        <taxon>Eukaryota</taxon>
        <taxon>Fungi</taxon>
        <taxon>Dikarya</taxon>
        <taxon>Basidiomycota</taxon>
        <taxon>Agaricomycotina</taxon>
        <taxon>Agaricomycetes</taxon>
        <taxon>Agaricomycetidae</taxon>
        <taxon>Agaricales</taxon>
        <taxon>Marasmiineae</taxon>
        <taxon>Mycenaceae</taxon>
        <taxon>Favolaschia</taxon>
    </lineage>
</organism>
<gene>
    <name evidence="9" type="ORF">R3P38DRAFT_3016251</name>
</gene>
<dbReference type="SUPFAM" id="SSF51905">
    <property type="entry name" value="FAD/NAD(P)-binding domain"/>
    <property type="match status" value="1"/>
</dbReference>
<reference evidence="9 10" key="1">
    <citation type="journal article" date="2024" name="J Genomics">
        <title>Draft genome sequencing and assembly of Favolaschia claudopus CIRM-BRFM 2984 isolated from oak limbs.</title>
        <authorList>
            <person name="Navarro D."/>
            <person name="Drula E."/>
            <person name="Chaduli D."/>
            <person name="Cazenave R."/>
            <person name="Ahrendt S."/>
            <person name="Wang J."/>
            <person name="Lipzen A."/>
            <person name="Daum C."/>
            <person name="Barry K."/>
            <person name="Grigoriev I.V."/>
            <person name="Favel A."/>
            <person name="Rosso M.N."/>
            <person name="Martin F."/>
        </authorList>
    </citation>
    <scope>NUCLEOTIDE SEQUENCE [LARGE SCALE GENOMIC DNA]</scope>
    <source>
        <strain evidence="9 10">CIRM-BRFM 2984</strain>
    </source>
</reference>
<dbReference type="Gene3D" id="3.50.50.60">
    <property type="entry name" value="FAD/NAD(P)-binding domain"/>
    <property type="match status" value="1"/>
</dbReference>
<dbReference type="PANTHER" id="PTHR11552">
    <property type="entry name" value="GLUCOSE-METHANOL-CHOLINE GMC OXIDOREDUCTASE"/>
    <property type="match status" value="1"/>
</dbReference>
<comment type="similarity">
    <text evidence="2 5">Belongs to the GMC oxidoreductase family.</text>
</comment>
<evidence type="ECO:0000259" key="7">
    <source>
        <dbReference type="PROSITE" id="PS00623"/>
    </source>
</evidence>
<evidence type="ECO:0000313" key="9">
    <source>
        <dbReference type="EMBL" id="KAK7012866.1"/>
    </source>
</evidence>
<dbReference type="PIRSF" id="PIRSF000137">
    <property type="entry name" value="Alcohol_oxidase"/>
    <property type="match status" value="1"/>
</dbReference>
<keyword evidence="4 5" id="KW-0274">FAD</keyword>
<evidence type="ECO:0000256" key="2">
    <source>
        <dbReference type="ARBA" id="ARBA00010790"/>
    </source>
</evidence>
<keyword evidence="5" id="KW-0285">Flavoprotein</keyword>
<feature type="active site" description="Proton donor" evidence="3">
    <location>
        <position position="512"/>
    </location>
</feature>
<proteinExistence type="inferred from homology"/>
<dbReference type="Gene3D" id="3.30.560.10">
    <property type="entry name" value="Glucose Oxidase, domain 3"/>
    <property type="match status" value="1"/>
</dbReference>
<feature type="domain" description="Glucose-methanol-choline oxidoreductase N-terminal" evidence="8">
    <location>
        <begin position="283"/>
        <end position="297"/>
    </location>
</feature>
<feature type="domain" description="Glucose-methanol-choline oxidoreductase N-terminal" evidence="7">
    <location>
        <begin position="94"/>
        <end position="117"/>
    </location>
</feature>
<dbReference type="GO" id="GO:0050660">
    <property type="term" value="F:flavin adenine dinucleotide binding"/>
    <property type="evidence" value="ECO:0007669"/>
    <property type="project" value="InterPro"/>
</dbReference>
<evidence type="ECO:0000259" key="8">
    <source>
        <dbReference type="PROSITE" id="PS00624"/>
    </source>
</evidence>
<evidence type="ECO:0000256" key="6">
    <source>
        <dbReference type="SAM" id="Phobius"/>
    </source>
</evidence>
<dbReference type="PROSITE" id="PS00624">
    <property type="entry name" value="GMC_OXRED_2"/>
    <property type="match status" value="1"/>
</dbReference>